<accession>A0A6A6WES8</accession>
<evidence type="ECO:0000313" key="4">
    <source>
        <dbReference type="Proteomes" id="UP000799437"/>
    </source>
</evidence>
<dbReference type="Proteomes" id="UP000799437">
    <property type="component" value="Unassembled WGS sequence"/>
</dbReference>
<dbReference type="GeneID" id="54486334"/>
<dbReference type="OrthoDB" id="5361565at2759"/>
<dbReference type="AlphaFoldDB" id="A0A6A6WES8"/>
<keyword evidence="2" id="KW-0732">Signal</keyword>
<name>A0A6A6WES8_9PEZI</name>
<keyword evidence="1" id="KW-1133">Transmembrane helix</keyword>
<proteinExistence type="predicted"/>
<dbReference type="Gene3D" id="2.40.70.10">
    <property type="entry name" value="Acid Proteases"/>
    <property type="match status" value="1"/>
</dbReference>
<evidence type="ECO:0000313" key="3">
    <source>
        <dbReference type="EMBL" id="KAF2761322.1"/>
    </source>
</evidence>
<dbReference type="EMBL" id="ML996567">
    <property type="protein sequence ID" value="KAF2761322.1"/>
    <property type="molecule type" value="Genomic_DNA"/>
</dbReference>
<organism evidence="3 4">
    <name type="scientific">Pseudovirgaria hyperparasitica</name>
    <dbReference type="NCBI Taxonomy" id="470096"/>
    <lineage>
        <taxon>Eukaryota</taxon>
        <taxon>Fungi</taxon>
        <taxon>Dikarya</taxon>
        <taxon>Ascomycota</taxon>
        <taxon>Pezizomycotina</taxon>
        <taxon>Dothideomycetes</taxon>
        <taxon>Dothideomycetes incertae sedis</taxon>
        <taxon>Acrospermales</taxon>
        <taxon>Acrospermaceae</taxon>
        <taxon>Pseudovirgaria</taxon>
    </lineage>
</organism>
<dbReference type="InterPro" id="IPR021109">
    <property type="entry name" value="Peptidase_aspartic_dom_sf"/>
</dbReference>
<keyword evidence="4" id="KW-1185">Reference proteome</keyword>
<protein>
    <recommendedName>
        <fullName evidence="5">Peptidase A1 domain-containing protein</fullName>
    </recommendedName>
</protein>
<feature type="signal peptide" evidence="2">
    <location>
        <begin position="1"/>
        <end position="19"/>
    </location>
</feature>
<evidence type="ECO:0000256" key="1">
    <source>
        <dbReference type="SAM" id="Phobius"/>
    </source>
</evidence>
<feature type="chain" id="PRO_5025661831" description="Peptidase A1 domain-containing protein" evidence="2">
    <location>
        <begin position="20"/>
        <end position="624"/>
    </location>
</feature>
<keyword evidence="1" id="KW-0812">Transmembrane</keyword>
<dbReference type="RefSeq" id="XP_033603773.1">
    <property type="nucleotide sequence ID" value="XM_033745280.1"/>
</dbReference>
<sequence length="624" mass="67988">MTSLSVLLLLLRTVAYTYAAGPEYVPISSAVKFRGAALSIGTPPQNLSFQPVPYLHNAWIYNESGYCDITVSAKKCTTERGGLPVWKDSSTFHSAGNLFPASGSLVDNSTITEASWANDTLLVTSNVSLDGFPLGIIDQDLTGLPQNPLGLGRNSTLLTRLIQMRTISSRAWSFWWGLSGAEKSARMDGGLVLGGYDAAKIKNAKNHTGQITEPGDCPSGLVVAVTDILLKFPNGSMPSLLHSMPGSTNLEACLCPECSSLMTFPRSSYYLTRFQEMSYMTEIPQTIGTDGSNSTFMVYFYPEDVYQGDIIIGLESGLNVTIPNSQFVVAENMVSNDTGVVAYNSKIQYVMLGQNEYEHVEVLMLGKYFFTAAVMLVNHEIGEFTLWEANPTTDTDLVSIPASQDDSLCQPSPTGIINPILPMSTLNPSQQEPSSKFPIGAIIGVIIGGVALLAIIVIISFCYIRRNKAKALHTATVPPIPSYAQKPKWNPGVQELVGDHAPEFEGSEHFQSEIYTQSPKLSQAPMEFCVPSHNQQARIPFHTPRKSIASNATQLYLKYNVTPHNLHHIVSIFARNPISSQHSYRRSSGLVSEPLANLDYSTVRTLCLNLSIEESSGFTITSAI</sequence>
<evidence type="ECO:0008006" key="5">
    <source>
        <dbReference type="Google" id="ProtNLM"/>
    </source>
</evidence>
<keyword evidence="1" id="KW-0472">Membrane</keyword>
<reference evidence="3" key="1">
    <citation type="journal article" date="2020" name="Stud. Mycol.">
        <title>101 Dothideomycetes genomes: a test case for predicting lifestyles and emergence of pathogens.</title>
        <authorList>
            <person name="Haridas S."/>
            <person name="Albert R."/>
            <person name="Binder M."/>
            <person name="Bloem J."/>
            <person name="Labutti K."/>
            <person name="Salamov A."/>
            <person name="Andreopoulos B."/>
            <person name="Baker S."/>
            <person name="Barry K."/>
            <person name="Bills G."/>
            <person name="Bluhm B."/>
            <person name="Cannon C."/>
            <person name="Castanera R."/>
            <person name="Culley D."/>
            <person name="Daum C."/>
            <person name="Ezra D."/>
            <person name="Gonzalez J."/>
            <person name="Henrissat B."/>
            <person name="Kuo A."/>
            <person name="Liang C."/>
            <person name="Lipzen A."/>
            <person name="Lutzoni F."/>
            <person name="Magnuson J."/>
            <person name="Mondo S."/>
            <person name="Nolan M."/>
            <person name="Ohm R."/>
            <person name="Pangilinan J."/>
            <person name="Park H.-J."/>
            <person name="Ramirez L."/>
            <person name="Alfaro M."/>
            <person name="Sun H."/>
            <person name="Tritt A."/>
            <person name="Yoshinaga Y."/>
            <person name="Zwiers L.-H."/>
            <person name="Turgeon B."/>
            <person name="Goodwin S."/>
            <person name="Spatafora J."/>
            <person name="Crous P."/>
            <person name="Grigoriev I."/>
        </authorList>
    </citation>
    <scope>NUCLEOTIDE SEQUENCE</scope>
    <source>
        <strain evidence="3">CBS 121739</strain>
    </source>
</reference>
<feature type="transmembrane region" description="Helical" evidence="1">
    <location>
        <begin position="437"/>
        <end position="464"/>
    </location>
</feature>
<evidence type="ECO:0000256" key="2">
    <source>
        <dbReference type="SAM" id="SignalP"/>
    </source>
</evidence>
<dbReference type="SUPFAM" id="SSF50630">
    <property type="entry name" value="Acid proteases"/>
    <property type="match status" value="1"/>
</dbReference>
<gene>
    <name evidence="3" type="ORF">EJ05DRAFT_483703</name>
</gene>